<evidence type="ECO:0000259" key="3">
    <source>
        <dbReference type="Pfam" id="PF17147"/>
    </source>
</evidence>
<accession>A0A5Q4VGH9</accession>
<dbReference type="GO" id="GO:0016491">
    <property type="term" value="F:oxidoreductase activity"/>
    <property type="evidence" value="ECO:0007669"/>
    <property type="project" value="UniProtKB-KW"/>
</dbReference>
<dbReference type="AlphaFoldDB" id="A0A5Q4VGH9"/>
<dbReference type="Gene3D" id="3.40.50.970">
    <property type="match status" value="1"/>
</dbReference>
<evidence type="ECO:0000259" key="2">
    <source>
        <dbReference type="Pfam" id="PF01855"/>
    </source>
</evidence>
<feature type="domain" description="Pyruvate flavodoxin/ferredoxin oxidoreductase pyrimidine binding" evidence="2">
    <location>
        <begin position="33"/>
        <end position="251"/>
    </location>
</feature>
<dbReference type="Gene3D" id="3.40.50.920">
    <property type="match status" value="1"/>
</dbReference>
<evidence type="ECO:0000256" key="1">
    <source>
        <dbReference type="ARBA" id="ARBA00023002"/>
    </source>
</evidence>
<keyword evidence="5" id="KW-1185">Reference proteome</keyword>
<dbReference type="PANTHER" id="PTHR32154:SF0">
    <property type="entry name" value="PYRUVATE-FLAVODOXIN OXIDOREDUCTASE-RELATED"/>
    <property type="match status" value="1"/>
</dbReference>
<dbReference type="GO" id="GO:0006979">
    <property type="term" value="P:response to oxidative stress"/>
    <property type="evidence" value="ECO:0007669"/>
    <property type="project" value="TreeGrafter"/>
</dbReference>
<dbReference type="InterPro" id="IPR002880">
    <property type="entry name" value="Pyrv_Fd/Flavodoxin_OxRdtase_N"/>
</dbReference>
<dbReference type="Pfam" id="PF17147">
    <property type="entry name" value="PFOR_II"/>
    <property type="match status" value="1"/>
</dbReference>
<proteinExistence type="predicted"/>
<dbReference type="CDD" id="cd07034">
    <property type="entry name" value="TPP_PYR_PFOR_IOR-alpha_like"/>
    <property type="match status" value="1"/>
</dbReference>
<dbReference type="OrthoDB" id="9794954at2"/>
<dbReference type="PANTHER" id="PTHR32154">
    <property type="entry name" value="PYRUVATE-FLAVODOXIN OXIDOREDUCTASE-RELATED"/>
    <property type="match status" value="1"/>
</dbReference>
<dbReference type="RefSeq" id="WP_139445028.1">
    <property type="nucleotide sequence ID" value="NZ_VDMB01000001.1"/>
</dbReference>
<reference evidence="4 5" key="1">
    <citation type="submission" date="2019-06" db="EMBL/GenBank/DDBJ databases">
        <title>Desulfobotulus mexicanus sp. nov., a novel sulfate-reducing bacterium isolated from the sediment of an alkaline crater lake in Mexico.</title>
        <authorList>
            <person name="Hirschler-Rea A."/>
        </authorList>
    </citation>
    <scope>NUCLEOTIDE SEQUENCE [LARGE SCALE GENOMIC DNA]</scope>
    <source>
        <strain evidence="4 5">PAR22N</strain>
    </source>
</reference>
<sequence>MCSEKKKNRDTIAELLHGLRNKAFITGSEAVAEAVKRANVDMAIAYPITPQSESMHLVGELFAKGHIKDYYRAENEFAVMAAVHGAALGGGRVFTATSGPGTLRAMEMFPVWAGARQPIVCAFMCRGVSLPPSIQPENIEMGMLLDTGMLMLHAENGQDFFDMILQAYLVAEQPDVHLPVGVFADGFFVTHTREEMLLPPEDCCLPPYDPGFAPVPVFDMETPPMRITRDPLLNKSNFISGNANASWHQEVLAAAERARKHIAHFMGGLLEVENPGAKIFIAASGTAVSQSREALRMMQAEGMDVGLIKIKSIRPFPGSELSKALEAADLVVVPEFNAGGWLAREIRATIDRNHRVIGAPRVFGGMTMPPWLIVEEVKKALGAGQSRGGC</sequence>
<dbReference type="InterPro" id="IPR009014">
    <property type="entry name" value="Transketo_C/PFOR_II"/>
</dbReference>
<organism evidence="4 5">
    <name type="scientific">Desulfobotulus mexicanus</name>
    <dbReference type="NCBI Taxonomy" id="2586642"/>
    <lineage>
        <taxon>Bacteria</taxon>
        <taxon>Pseudomonadati</taxon>
        <taxon>Thermodesulfobacteriota</taxon>
        <taxon>Desulfobacteria</taxon>
        <taxon>Desulfobacterales</taxon>
        <taxon>Desulfobacteraceae</taxon>
        <taxon>Desulfobotulus</taxon>
    </lineage>
</organism>
<dbReference type="SUPFAM" id="SSF52518">
    <property type="entry name" value="Thiamin diphosphate-binding fold (THDP-binding)"/>
    <property type="match status" value="1"/>
</dbReference>
<dbReference type="Proteomes" id="UP000321899">
    <property type="component" value="Unassembled WGS sequence"/>
</dbReference>
<gene>
    <name evidence="4" type="ORF">FIM25_00415</name>
</gene>
<dbReference type="InterPro" id="IPR029061">
    <property type="entry name" value="THDP-binding"/>
</dbReference>
<keyword evidence="1" id="KW-0560">Oxidoreductase</keyword>
<dbReference type="InterPro" id="IPR033412">
    <property type="entry name" value="PFOR_II"/>
</dbReference>
<name>A0A5Q4VGH9_9BACT</name>
<dbReference type="Pfam" id="PF01855">
    <property type="entry name" value="POR_N"/>
    <property type="match status" value="1"/>
</dbReference>
<dbReference type="InterPro" id="IPR050722">
    <property type="entry name" value="Pyruvate:ferred/Flavod_OxRd"/>
</dbReference>
<dbReference type="EMBL" id="VDMB01000001">
    <property type="protein sequence ID" value="TYT76053.1"/>
    <property type="molecule type" value="Genomic_DNA"/>
</dbReference>
<dbReference type="SUPFAM" id="SSF52922">
    <property type="entry name" value="TK C-terminal domain-like"/>
    <property type="match status" value="1"/>
</dbReference>
<comment type="caution">
    <text evidence="4">The sequence shown here is derived from an EMBL/GenBank/DDBJ whole genome shotgun (WGS) entry which is preliminary data.</text>
</comment>
<protein>
    <submittedName>
        <fullName evidence="4">Ferredoxin oxidoreductase</fullName>
    </submittedName>
</protein>
<feature type="domain" description="Pyruvate:ferredoxin oxidoreductase core" evidence="3">
    <location>
        <begin position="277"/>
        <end position="357"/>
    </location>
</feature>
<evidence type="ECO:0000313" key="5">
    <source>
        <dbReference type="Proteomes" id="UP000321899"/>
    </source>
</evidence>
<evidence type="ECO:0000313" key="4">
    <source>
        <dbReference type="EMBL" id="TYT76053.1"/>
    </source>
</evidence>